<proteinExistence type="inferred from homology"/>
<dbReference type="InterPro" id="IPR028366">
    <property type="entry name" value="PhoU"/>
</dbReference>
<dbReference type="Pfam" id="PF01895">
    <property type="entry name" value="PhoU"/>
    <property type="match status" value="2"/>
</dbReference>
<dbReference type="PIRSF" id="PIRSF003107">
    <property type="entry name" value="PhoU"/>
    <property type="match status" value="1"/>
</dbReference>
<evidence type="ECO:0000313" key="11">
    <source>
        <dbReference type="EMBL" id="SDG18267.1"/>
    </source>
</evidence>
<dbReference type="OrthoDB" id="9814256at2"/>
<dbReference type="InterPro" id="IPR026022">
    <property type="entry name" value="PhoU_dom"/>
</dbReference>
<evidence type="ECO:0000256" key="6">
    <source>
        <dbReference type="ARBA" id="ARBA00022592"/>
    </source>
</evidence>
<keyword evidence="12" id="KW-1185">Reference proteome</keyword>
<dbReference type="InterPro" id="IPR038078">
    <property type="entry name" value="PhoU-like_sf"/>
</dbReference>
<evidence type="ECO:0000259" key="10">
    <source>
        <dbReference type="Pfam" id="PF01895"/>
    </source>
</evidence>
<dbReference type="GO" id="GO:0005737">
    <property type="term" value="C:cytoplasm"/>
    <property type="evidence" value="ECO:0007669"/>
    <property type="project" value="UniProtKB-SubCell"/>
</dbReference>
<dbReference type="EMBL" id="FNCE01000006">
    <property type="protein sequence ID" value="SDG18267.1"/>
    <property type="molecule type" value="Genomic_DNA"/>
</dbReference>
<dbReference type="Gene3D" id="1.20.58.220">
    <property type="entry name" value="Phosphate transport system protein phou homolog 2, domain 2"/>
    <property type="match status" value="1"/>
</dbReference>
<organism evidence="11 12">
    <name type="scientific">Limimonas halophila</name>
    <dbReference type="NCBI Taxonomy" id="1082479"/>
    <lineage>
        <taxon>Bacteria</taxon>
        <taxon>Pseudomonadati</taxon>
        <taxon>Pseudomonadota</taxon>
        <taxon>Alphaproteobacteria</taxon>
        <taxon>Rhodospirillales</taxon>
        <taxon>Rhodovibrionaceae</taxon>
        <taxon>Limimonas</taxon>
    </lineage>
</organism>
<gene>
    <name evidence="11" type="ORF">SAMN05216241_106129</name>
</gene>
<dbReference type="AlphaFoldDB" id="A0A1G7S5I0"/>
<evidence type="ECO:0000313" key="12">
    <source>
        <dbReference type="Proteomes" id="UP000199415"/>
    </source>
</evidence>
<keyword evidence="4" id="KW-0813">Transport</keyword>
<feature type="domain" description="PhoU" evidence="10">
    <location>
        <begin position="128"/>
        <end position="212"/>
    </location>
</feature>
<comment type="subunit">
    <text evidence="3">Homodimer.</text>
</comment>
<dbReference type="STRING" id="1082479.SAMN05216241_106129"/>
<keyword evidence="6" id="KW-0592">Phosphate transport</keyword>
<comment type="function">
    <text evidence="7">Plays a role in the regulation of phosphate uptake.</text>
</comment>
<dbReference type="PANTHER" id="PTHR42930:SF3">
    <property type="entry name" value="PHOSPHATE-SPECIFIC TRANSPORT SYSTEM ACCESSORY PROTEIN PHOU"/>
    <property type="match status" value="1"/>
</dbReference>
<dbReference type="FunFam" id="1.20.58.220:FF:000004">
    <property type="entry name" value="Phosphate-specific transport system accessory protein PhoU"/>
    <property type="match status" value="1"/>
</dbReference>
<keyword evidence="5" id="KW-0963">Cytoplasm</keyword>
<dbReference type="GO" id="GO:0006817">
    <property type="term" value="P:phosphate ion transport"/>
    <property type="evidence" value="ECO:0007669"/>
    <property type="project" value="UniProtKB-KW"/>
</dbReference>
<comment type="subcellular location">
    <subcellularLocation>
        <location evidence="1">Cytoplasm</location>
    </subcellularLocation>
</comment>
<dbReference type="NCBIfam" id="TIGR02135">
    <property type="entry name" value="phoU_full"/>
    <property type="match status" value="1"/>
</dbReference>
<evidence type="ECO:0000256" key="2">
    <source>
        <dbReference type="ARBA" id="ARBA00008107"/>
    </source>
</evidence>
<feature type="region of interest" description="Disordered" evidence="9">
    <location>
        <begin position="238"/>
        <end position="257"/>
    </location>
</feature>
<evidence type="ECO:0000256" key="8">
    <source>
        <dbReference type="ARBA" id="ARBA00069911"/>
    </source>
</evidence>
<dbReference type="Proteomes" id="UP000199415">
    <property type="component" value="Unassembled WGS sequence"/>
</dbReference>
<dbReference type="GO" id="GO:0030643">
    <property type="term" value="P:intracellular phosphate ion homeostasis"/>
    <property type="evidence" value="ECO:0007669"/>
    <property type="project" value="InterPro"/>
</dbReference>
<dbReference type="PANTHER" id="PTHR42930">
    <property type="entry name" value="PHOSPHATE-SPECIFIC TRANSPORT SYSTEM ACCESSORY PROTEIN PHOU"/>
    <property type="match status" value="1"/>
</dbReference>
<evidence type="ECO:0000256" key="3">
    <source>
        <dbReference type="ARBA" id="ARBA00011738"/>
    </source>
</evidence>
<sequence>MTGETHSHIVKSFDEELKHLNQTIARMGGMAESQLASAMESLVKRDSDLASRVVSADPDLDQLEQEVENAAVRVLALRQPVATDLREIVSAFKIASDTERIGDYAVNIAKRALALNQMQPPGAFNALPRMSRLAQSIVKDTFDAYSERDADKAVDVWHRDAEVDEMYTSLFRELLTYMMEDPRSITAGTHLMFCAKNIERIGDLSTNVAETVYYLVTGAYLDGNRPKGDTTSYTVVRNTEATGQGDTDQNGGGEDSA</sequence>
<comment type="similarity">
    <text evidence="2">Belongs to the PhoU family.</text>
</comment>
<name>A0A1G7S5I0_9PROT</name>
<dbReference type="GO" id="GO:0045936">
    <property type="term" value="P:negative regulation of phosphate metabolic process"/>
    <property type="evidence" value="ECO:0007669"/>
    <property type="project" value="InterPro"/>
</dbReference>
<evidence type="ECO:0000256" key="7">
    <source>
        <dbReference type="ARBA" id="ARBA00056181"/>
    </source>
</evidence>
<evidence type="ECO:0000256" key="5">
    <source>
        <dbReference type="ARBA" id="ARBA00022490"/>
    </source>
</evidence>
<feature type="domain" description="PhoU" evidence="10">
    <location>
        <begin position="24"/>
        <end position="111"/>
    </location>
</feature>
<evidence type="ECO:0000256" key="1">
    <source>
        <dbReference type="ARBA" id="ARBA00004496"/>
    </source>
</evidence>
<accession>A0A1G7S5I0</accession>
<reference evidence="11 12" key="1">
    <citation type="submission" date="2016-10" db="EMBL/GenBank/DDBJ databases">
        <authorList>
            <person name="de Groot N.N."/>
        </authorList>
    </citation>
    <scope>NUCLEOTIDE SEQUENCE [LARGE SCALE GENOMIC DNA]</scope>
    <source>
        <strain evidence="11 12">DSM 25584</strain>
    </source>
</reference>
<protein>
    <recommendedName>
        <fullName evidence="8">Phosphate-specific transport system accessory protein PhoU homolog</fullName>
    </recommendedName>
</protein>
<dbReference type="SUPFAM" id="SSF109755">
    <property type="entry name" value="PhoU-like"/>
    <property type="match status" value="1"/>
</dbReference>
<evidence type="ECO:0000256" key="9">
    <source>
        <dbReference type="SAM" id="MobiDB-lite"/>
    </source>
</evidence>
<dbReference type="RefSeq" id="WP_090020164.1">
    <property type="nucleotide sequence ID" value="NZ_FNCE01000006.1"/>
</dbReference>
<evidence type="ECO:0000256" key="4">
    <source>
        <dbReference type="ARBA" id="ARBA00022448"/>
    </source>
</evidence>